<accession>A0A829YGU9</accession>
<evidence type="ECO:0000313" key="1">
    <source>
        <dbReference type="EMBL" id="GFE82469.1"/>
    </source>
</evidence>
<dbReference type="AlphaFoldDB" id="A0A829YGU9"/>
<keyword evidence="2" id="KW-1185">Reference proteome</keyword>
<proteinExistence type="predicted"/>
<comment type="caution">
    <text evidence="1">The sequence shown here is derived from an EMBL/GenBank/DDBJ whole genome shotgun (WGS) entry which is preliminary data.</text>
</comment>
<name>A0A829YGU9_9GAMM</name>
<dbReference type="EMBL" id="BLJN01000004">
    <property type="protein sequence ID" value="GFE82469.1"/>
    <property type="molecule type" value="Genomic_DNA"/>
</dbReference>
<organism evidence="1 2">
    <name type="scientific">Steroidobacter agaridevorans</name>
    <dbReference type="NCBI Taxonomy" id="2695856"/>
    <lineage>
        <taxon>Bacteria</taxon>
        <taxon>Pseudomonadati</taxon>
        <taxon>Pseudomonadota</taxon>
        <taxon>Gammaproteobacteria</taxon>
        <taxon>Steroidobacterales</taxon>
        <taxon>Steroidobacteraceae</taxon>
        <taxon>Steroidobacter</taxon>
    </lineage>
</organism>
<evidence type="ECO:0000313" key="2">
    <source>
        <dbReference type="Proteomes" id="UP000445000"/>
    </source>
</evidence>
<reference evidence="2" key="1">
    <citation type="submission" date="2020-01" db="EMBL/GenBank/DDBJ databases">
        <title>'Steroidobacter agaridevorans' sp. nov., agar-degrading bacteria isolated from rhizosphere soils.</title>
        <authorList>
            <person name="Ikenaga M."/>
            <person name="Kataoka M."/>
            <person name="Murouchi A."/>
            <person name="Katsuragi S."/>
            <person name="Sakai M."/>
        </authorList>
    </citation>
    <scope>NUCLEOTIDE SEQUENCE [LARGE SCALE GENOMIC DNA]</scope>
    <source>
        <strain evidence="2">YU21-B</strain>
    </source>
</reference>
<dbReference type="Proteomes" id="UP000445000">
    <property type="component" value="Unassembled WGS sequence"/>
</dbReference>
<protein>
    <submittedName>
        <fullName evidence="1">Uncharacterized protein</fullName>
    </submittedName>
</protein>
<gene>
    <name evidence="1" type="ORF">GCM10011487_44690</name>
</gene>
<sequence>MIVARLRDINACISRVRAGGAERCETLTEIHHGLVGVATSLEWQVKRHYPSECSGSIPPQNRDRTIREKTMCFVGEGMQQCRATVLQAASRLEPFVGSGEGQRDKEALLKAELPQSVSDLHVSRSSLLEDALIYSVLRLAGAATRLIDLEKKLS</sequence>